<evidence type="ECO:0000313" key="1">
    <source>
        <dbReference type="EMBL" id="TSC96427.1"/>
    </source>
</evidence>
<gene>
    <name evidence="1" type="ORF">CEN88_353</name>
</gene>
<name>A0A554LU96_9BACT</name>
<dbReference type="AlphaFoldDB" id="A0A554LU96"/>
<dbReference type="Proteomes" id="UP000318711">
    <property type="component" value="Unassembled WGS sequence"/>
</dbReference>
<sequence>MAERKEDFTGLPVTSYCPRGDELPRGQRFWLREVVGPYDELSPHCHRENAASSVSGLSYSHSPFVITPLLVVT</sequence>
<reference evidence="1 2" key="1">
    <citation type="submission" date="2017-07" db="EMBL/GenBank/DDBJ databases">
        <title>Mechanisms for carbon and nitrogen cycling indicate functional differentiation within the Candidate Phyla Radiation.</title>
        <authorList>
            <person name="Danczak R.E."/>
            <person name="Johnston M.D."/>
            <person name="Kenah C."/>
            <person name="Slattery M."/>
            <person name="Wrighton K.C."/>
            <person name="Wilkins M.J."/>
        </authorList>
    </citation>
    <scope>NUCLEOTIDE SEQUENCE [LARGE SCALE GENOMIC DNA]</scope>
    <source>
        <strain evidence="1">Licking1014_2</strain>
    </source>
</reference>
<protein>
    <submittedName>
        <fullName evidence="1">Uncharacterized protein</fullName>
    </submittedName>
</protein>
<comment type="caution">
    <text evidence="1">The sequence shown here is derived from an EMBL/GenBank/DDBJ whole genome shotgun (WGS) entry which is preliminary data.</text>
</comment>
<dbReference type="EMBL" id="VMGL01000040">
    <property type="protein sequence ID" value="TSC96427.1"/>
    <property type="molecule type" value="Genomic_DNA"/>
</dbReference>
<proteinExistence type="predicted"/>
<organism evidence="1 2">
    <name type="scientific">Candidatus Berkelbacteria bacterium Licking1014_2</name>
    <dbReference type="NCBI Taxonomy" id="2017146"/>
    <lineage>
        <taxon>Bacteria</taxon>
        <taxon>Candidatus Berkelbacteria</taxon>
    </lineage>
</organism>
<evidence type="ECO:0000313" key="2">
    <source>
        <dbReference type="Proteomes" id="UP000318711"/>
    </source>
</evidence>
<accession>A0A554LU96</accession>